<sequence length="486" mass="55442">MKEYENNIKNREEEMEIDLVLLFKDFWKSFTRLWWVVLLLVLLGSGSCFSYYYFGYEPIYESKATFTVATGDKENGSYNFYYNSSTADQLSKTFPYILDSNFFKSTLLERIGKDELNGDITSETIENSNMVTMKVYSSNPQDAKEILDAALEIYPETARFVLGSIQFDLLDEPETPTQPYNQMGIIQSLVLGGGIGGLLGILLLGVNAFFRKTAKTPEEMRKITSLRCLATVPQIHFKARKKQKKQKISVLDKRISYGYRESLRALQLRLENGMKKDQGKVLLISSTSSGEGKSTLAVNLAELFADQGKKVLLIDGDLRKQDDAEIIGIKNDIGLQDIVIENTEAKAMVQKIKENGIWFLGSQTPVKQPASILSSFKVREFILDMKEEMDYIIIDTPPCEIFQDAGILADYADHILYVVKYDCVPQRRIWEGISFLGGHNAKFLGYVFNHYPESVSEYGYGKYGYKKYGYQFYGKRKSYEGEYKNN</sequence>
<protein>
    <recommendedName>
        <fullName evidence="5">non-specific protein-tyrosine kinase</fullName>
        <ecNumber evidence="5">2.7.10.2</ecNumber>
    </recommendedName>
</protein>
<evidence type="ECO:0000256" key="3">
    <source>
        <dbReference type="ARBA" id="ARBA00007316"/>
    </source>
</evidence>
<dbReference type="InterPro" id="IPR025669">
    <property type="entry name" value="AAA_dom"/>
</dbReference>
<evidence type="ECO:0000256" key="8">
    <source>
        <dbReference type="ARBA" id="ARBA00022679"/>
    </source>
</evidence>
<organism evidence="20 21">
    <name type="scientific">Candidatus Fimimorpha faecalis</name>
    <dbReference type="NCBI Taxonomy" id="2840824"/>
    <lineage>
        <taxon>Bacteria</taxon>
        <taxon>Bacillati</taxon>
        <taxon>Bacillota</taxon>
        <taxon>Clostridia</taxon>
        <taxon>Eubacteriales</taxon>
        <taxon>Candidatus Fimimorpha</taxon>
    </lineage>
</organism>
<dbReference type="NCBIfam" id="TIGR01007">
    <property type="entry name" value="eps_fam"/>
    <property type="match status" value="1"/>
</dbReference>
<dbReference type="CDD" id="cd05387">
    <property type="entry name" value="BY-kinase"/>
    <property type="match status" value="1"/>
</dbReference>
<dbReference type="InterPro" id="IPR005702">
    <property type="entry name" value="Wzc-like_C"/>
</dbReference>
<dbReference type="Pfam" id="PF13614">
    <property type="entry name" value="AAA_31"/>
    <property type="match status" value="1"/>
</dbReference>
<keyword evidence="9 17" id="KW-0812">Transmembrane</keyword>
<feature type="transmembrane region" description="Helical" evidence="17">
    <location>
        <begin position="33"/>
        <end position="54"/>
    </location>
</feature>
<evidence type="ECO:0000256" key="5">
    <source>
        <dbReference type="ARBA" id="ARBA00011903"/>
    </source>
</evidence>
<keyword evidence="10" id="KW-0547">Nucleotide-binding</keyword>
<dbReference type="InterPro" id="IPR027417">
    <property type="entry name" value="P-loop_NTPase"/>
</dbReference>
<dbReference type="GO" id="GO:0005524">
    <property type="term" value="F:ATP binding"/>
    <property type="evidence" value="ECO:0007669"/>
    <property type="project" value="UniProtKB-KW"/>
</dbReference>
<evidence type="ECO:0000256" key="1">
    <source>
        <dbReference type="ARBA" id="ARBA00004429"/>
    </source>
</evidence>
<keyword evidence="12" id="KW-0067">ATP-binding</keyword>
<keyword evidence="11" id="KW-0418">Kinase</keyword>
<comment type="subcellular location">
    <subcellularLocation>
        <location evidence="1">Cell inner membrane</location>
        <topology evidence="1">Multi-pass membrane protein</topology>
    </subcellularLocation>
</comment>
<evidence type="ECO:0000313" key="20">
    <source>
        <dbReference type="EMBL" id="HIR89077.1"/>
    </source>
</evidence>
<keyword evidence="6" id="KW-1003">Cell membrane</keyword>
<reference evidence="20" key="1">
    <citation type="submission" date="2020-10" db="EMBL/GenBank/DDBJ databases">
        <authorList>
            <person name="Gilroy R."/>
        </authorList>
    </citation>
    <scope>NUCLEOTIDE SEQUENCE</scope>
    <source>
        <strain evidence="20">ChiW13-3771</strain>
    </source>
</reference>
<evidence type="ECO:0000256" key="6">
    <source>
        <dbReference type="ARBA" id="ARBA00022475"/>
    </source>
</evidence>
<comment type="similarity">
    <text evidence="2">Belongs to the CpsC/CapA family.</text>
</comment>
<evidence type="ECO:0000256" key="15">
    <source>
        <dbReference type="ARBA" id="ARBA00023137"/>
    </source>
</evidence>
<evidence type="ECO:0000256" key="12">
    <source>
        <dbReference type="ARBA" id="ARBA00022840"/>
    </source>
</evidence>
<evidence type="ECO:0000256" key="16">
    <source>
        <dbReference type="ARBA" id="ARBA00051245"/>
    </source>
</evidence>
<gene>
    <name evidence="20" type="ORF">IAC96_09025</name>
</gene>
<dbReference type="AlphaFoldDB" id="A0A9D1EES1"/>
<dbReference type="SUPFAM" id="SSF52540">
    <property type="entry name" value="P-loop containing nucleoside triphosphate hydrolases"/>
    <property type="match status" value="1"/>
</dbReference>
<comment type="catalytic activity">
    <reaction evidence="16">
        <text>L-tyrosyl-[protein] + ATP = O-phospho-L-tyrosyl-[protein] + ADP + H(+)</text>
        <dbReference type="Rhea" id="RHEA:10596"/>
        <dbReference type="Rhea" id="RHEA-COMP:10136"/>
        <dbReference type="Rhea" id="RHEA-COMP:20101"/>
        <dbReference type="ChEBI" id="CHEBI:15378"/>
        <dbReference type="ChEBI" id="CHEBI:30616"/>
        <dbReference type="ChEBI" id="CHEBI:46858"/>
        <dbReference type="ChEBI" id="CHEBI:61978"/>
        <dbReference type="ChEBI" id="CHEBI:456216"/>
        <dbReference type="EC" id="2.7.10.2"/>
    </reaction>
</comment>
<comment type="caution">
    <text evidence="20">The sequence shown here is derived from an EMBL/GenBank/DDBJ whole genome shotgun (WGS) entry which is preliminary data.</text>
</comment>
<keyword evidence="7" id="KW-0997">Cell inner membrane</keyword>
<feature type="transmembrane region" description="Helical" evidence="17">
    <location>
        <begin position="185"/>
        <end position="210"/>
    </location>
</feature>
<evidence type="ECO:0000313" key="21">
    <source>
        <dbReference type="Proteomes" id="UP000824201"/>
    </source>
</evidence>
<keyword evidence="8 20" id="KW-0808">Transferase</keyword>
<keyword evidence="15" id="KW-0829">Tyrosine-protein kinase</keyword>
<evidence type="ECO:0000256" key="14">
    <source>
        <dbReference type="ARBA" id="ARBA00023136"/>
    </source>
</evidence>
<evidence type="ECO:0000256" key="11">
    <source>
        <dbReference type="ARBA" id="ARBA00022777"/>
    </source>
</evidence>
<dbReference type="PANTHER" id="PTHR32309">
    <property type="entry name" value="TYROSINE-PROTEIN KINASE"/>
    <property type="match status" value="1"/>
</dbReference>
<dbReference type="EC" id="2.7.10.2" evidence="5"/>
<dbReference type="Gene3D" id="3.40.50.300">
    <property type="entry name" value="P-loop containing nucleotide triphosphate hydrolases"/>
    <property type="match status" value="1"/>
</dbReference>
<evidence type="ECO:0000259" key="18">
    <source>
        <dbReference type="Pfam" id="PF02706"/>
    </source>
</evidence>
<dbReference type="Proteomes" id="UP000824201">
    <property type="component" value="Unassembled WGS sequence"/>
</dbReference>
<comment type="similarity">
    <text evidence="4">Belongs to the etk/wzc family.</text>
</comment>
<dbReference type="EMBL" id="DVHN01000118">
    <property type="protein sequence ID" value="HIR89077.1"/>
    <property type="molecule type" value="Genomic_DNA"/>
</dbReference>
<dbReference type="PANTHER" id="PTHR32309:SF13">
    <property type="entry name" value="FERRIC ENTEROBACTIN TRANSPORT PROTEIN FEPE"/>
    <property type="match status" value="1"/>
</dbReference>
<proteinExistence type="inferred from homology"/>
<evidence type="ECO:0000256" key="2">
    <source>
        <dbReference type="ARBA" id="ARBA00006683"/>
    </source>
</evidence>
<dbReference type="InterPro" id="IPR050445">
    <property type="entry name" value="Bact_polysacc_biosynth/exp"/>
</dbReference>
<dbReference type="Pfam" id="PF02706">
    <property type="entry name" value="Wzz"/>
    <property type="match status" value="1"/>
</dbReference>
<accession>A0A9D1EES1</accession>
<evidence type="ECO:0000256" key="17">
    <source>
        <dbReference type="SAM" id="Phobius"/>
    </source>
</evidence>
<keyword evidence="13 17" id="KW-1133">Transmembrane helix</keyword>
<keyword evidence="14 17" id="KW-0472">Membrane</keyword>
<dbReference type="GO" id="GO:0004715">
    <property type="term" value="F:non-membrane spanning protein tyrosine kinase activity"/>
    <property type="evidence" value="ECO:0007669"/>
    <property type="project" value="UniProtKB-EC"/>
</dbReference>
<reference evidence="20" key="2">
    <citation type="journal article" date="2021" name="PeerJ">
        <title>Extensive microbial diversity within the chicken gut microbiome revealed by metagenomics and culture.</title>
        <authorList>
            <person name="Gilroy R."/>
            <person name="Ravi A."/>
            <person name="Getino M."/>
            <person name="Pursley I."/>
            <person name="Horton D.L."/>
            <person name="Alikhan N.F."/>
            <person name="Baker D."/>
            <person name="Gharbi K."/>
            <person name="Hall N."/>
            <person name="Watson M."/>
            <person name="Adriaenssens E.M."/>
            <person name="Foster-Nyarko E."/>
            <person name="Jarju S."/>
            <person name="Secka A."/>
            <person name="Antonio M."/>
            <person name="Oren A."/>
            <person name="Chaudhuri R.R."/>
            <person name="La Ragione R."/>
            <person name="Hildebrand F."/>
            <person name="Pallen M.J."/>
        </authorList>
    </citation>
    <scope>NUCLEOTIDE SEQUENCE</scope>
    <source>
        <strain evidence="20">ChiW13-3771</strain>
    </source>
</reference>
<evidence type="ECO:0000256" key="10">
    <source>
        <dbReference type="ARBA" id="ARBA00022741"/>
    </source>
</evidence>
<evidence type="ECO:0000259" key="19">
    <source>
        <dbReference type="Pfam" id="PF13614"/>
    </source>
</evidence>
<evidence type="ECO:0000256" key="4">
    <source>
        <dbReference type="ARBA" id="ARBA00008883"/>
    </source>
</evidence>
<comment type="similarity">
    <text evidence="3">Belongs to the CpsD/CapB family.</text>
</comment>
<feature type="domain" description="AAA" evidence="19">
    <location>
        <begin position="280"/>
        <end position="399"/>
    </location>
</feature>
<feature type="domain" description="Polysaccharide chain length determinant N-terminal" evidence="18">
    <location>
        <begin position="16"/>
        <end position="103"/>
    </location>
</feature>
<dbReference type="InterPro" id="IPR003856">
    <property type="entry name" value="LPS_length_determ_N"/>
</dbReference>
<name>A0A9D1EES1_9FIRM</name>
<evidence type="ECO:0000256" key="7">
    <source>
        <dbReference type="ARBA" id="ARBA00022519"/>
    </source>
</evidence>
<evidence type="ECO:0000256" key="13">
    <source>
        <dbReference type="ARBA" id="ARBA00022989"/>
    </source>
</evidence>
<dbReference type="GO" id="GO:0005886">
    <property type="term" value="C:plasma membrane"/>
    <property type="evidence" value="ECO:0007669"/>
    <property type="project" value="UniProtKB-SubCell"/>
</dbReference>
<evidence type="ECO:0000256" key="9">
    <source>
        <dbReference type="ARBA" id="ARBA00022692"/>
    </source>
</evidence>